<evidence type="ECO:0000259" key="2">
    <source>
        <dbReference type="Pfam" id="PF19933"/>
    </source>
</evidence>
<protein>
    <submittedName>
        <fullName evidence="3">Sel1 repeat family protein</fullName>
    </submittedName>
</protein>
<evidence type="ECO:0000313" key="3">
    <source>
        <dbReference type="EMBL" id="MYN01752.1"/>
    </source>
</evidence>
<dbReference type="InterPro" id="IPR011990">
    <property type="entry name" value="TPR-like_helical_dom_sf"/>
</dbReference>
<dbReference type="PANTHER" id="PTHR43628:SF1">
    <property type="entry name" value="CHITIN SYNTHASE REGULATORY FACTOR 2-RELATED"/>
    <property type="match status" value="1"/>
</dbReference>
<dbReference type="Pfam" id="PF19933">
    <property type="entry name" value="DUF6396"/>
    <property type="match status" value="1"/>
</dbReference>
<dbReference type="PANTHER" id="PTHR43628">
    <property type="entry name" value="ACTIVATOR OF C KINASE PROTEIN 1-RELATED"/>
    <property type="match status" value="1"/>
</dbReference>
<organism evidence="3 4">
    <name type="scientific">Pseudoduganella guangdongensis</name>
    <dbReference type="NCBI Taxonomy" id="2692179"/>
    <lineage>
        <taxon>Bacteria</taxon>
        <taxon>Pseudomonadati</taxon>
        <taxon>Pseudomonadota</taxon>
        <taxon>Betaproteobacteria</taxon>
        <taxon>Burkholderiales</taxon>
        <taxon>Oxalobacteraceae</taxon>
        <taxon>Telluria group</taxon>
        <taxon>Pseudoduganella</taxon>
    </lineage>
</organism>
<keyword evidence="4" id="KW-1185">Reference proteome</keyword>
<dbReference type="SMART" id="SM00671">
    <property type="entry name" value="SEL1"/>
    <property type="match status" value="1"/>
</dbReference>
<dbReference type="AlphaFoldDB" id="A0A6N9HF94"/>
<accession>A0A6N9HF94</accession>
<reference evidence="3 4" key="1">
    <citation type="submission" date="2019-12" db="EMBL/GenBank/DDBJ databases">
        <title>Novel species isolated from a subtropical stream in China.</title>
        <authorList>
            <person name="Lu H."/>
        </authorList>
    </citation>
    <scope>NUCLEOTIDE SEQUENCE [LARGE SCALE GENOMIC DNA]</scope>
    <source>
        <strain evidence="3 4">DS3</strain>
    </source>
</reference>
<feature type="domain" description="DUF6396" evidence="2">
    <location>
        <begin position="264"/>
        <end position="319"/>
    </location>
</feature>
<evidence type="ECO:0000313" key="4">
    <source>
        <dbReference type="Proteomes" id="UP000448575"/>
    </source>
</evidence>
<dbReference type="SUPFAM" id="SSF81901">
    <property type="entry name" value="HCP-like"/>
    <property type="match status" value="1"/>
</dbReference>
<dbReference type="RefSeq" id="WP_161024762.1">
    <property type="nucleotide sequence ID" value="NZ_WWCJ01000004.1"/>
</dbReference>
<comment type="caution">
    <text evidence="3">The sequence shown here is derived from an EMBL/GenBank/DDBJ whole genome shotgun (WGS) entry which is preliminary data.</text>
</comment>
<feature type="region of interest" description="Disordered" evidence="1">
    <location>
        <begin position="315"/>
        <end position="334"/>
    </location>
</feature>
<dbReference type="Pfam" id="PF08238">
    <property type="entry name" value="Sel1"/>
    <property type="match status" value="2"/>
</dbReference>
<name>A0A6N9HF94_9BURK</name>
<dbReference type="Proteomes" id="UP000448575">
    <property type="component" value="Unassembled WGS sequence"/>
</dbReference>
<evidence type="ECO:0000256" key="1">
    <source>
        <dbReference type="SAM" id="MobiDB-lite"/>
    </source>
</evidence>
<gene>
    <name evidence="3" type="ORF">GTP41_06525</name>
</gene>
<dbReference type="InterPro" id="IPR052945">
    <property type="entry name" value="Mitotic_Regulator"/>
</dbReference>
<dbReference type="InterPro" id="IPR006597">
    <property type="entry name" value="Sel1-like"/>
</dbReference>
<sequence>MDDPSGSAFWTGSSIFLYGFIEERTLRALPDGFKKFSLSDPLPPCGRWREHMPPHRDPAAYHLYIEARRLWRSKIGWELTHQEATRILTDVRKAADLGDWGARALLAHFHLYGLGSLKTNHVLDAAPEKAIEIQRMAAKAGQPWGLYDLGVAYEHGYGGVPRDEDLAWAYYLRAAELGSPEAQMALASIYRDAGRLEDEKTMHNCAYMQGHGPAAYALGMDARVDGRIEDSVTYYHEGAKLGSSDCAATLWLLFAEGHWPNDRDKEKETLILLGIRADAERGRRYEAIADALAINPDLKLTRLDSVLPLPPAPLPEWSGISDAIAPEPNGPPKY</sequence>
<dbReference type="Gene3D" id="1.25.40.10">
    <property type="entry name" value="Tetratricopeptide repeat domain"/>
    <property type="match status" value="1"/>
</dbReference>
<dbReference type="EMBL" id="WWCJ01000004">
    <property type="protein sequence ID" value="MYN01752.1"/>
    <property type="molecule type" value="Genomic_DNA"/>
</dbReference>
<proteinExistence type="predicted"/>
<dbReference type="InterPro" id="IPR045653">
    <property type="entry name" value="DUF6396"/>
</dbReference>